<evidence type="ECO:0000313" key="3">
    <source>
        <dbReference type="EMBL" id="GAC92661.1"/>
    </source>
</evidence>
<dbReference type="AlphaFoldDB" id="R9NW29"/>
<reference evidence="4" key="1">
    <citation type="journal article" date="2013" name="Genome Announc.">
        <title>Draft genome sequence of the basidiomycetous yeast-like fungus Pseudozyma hubeiensis SY62, which produces an abundant amount of the biosurfactant mannosylerythritol lipids.</title>
        <authorList>
            <person name="Konishi M."/>
            <person name="Hatada Y."/>
            <person name="Horiuchi J."/>
        </authorList>
    </citation>
    <scope>NUCLEOTIDE SEQUENCE [LARGE SCALE GENOMIC DNA]</scope>
    <source>
        <strain evidence="4">SY62</strain>
    </source>
</reference>
<dbReference type="eggNOG" id="ENOG502SCMN">
    <property type="taxonomic scope" value="Eukaryota"/>
</dbReference>
<evidence type="ECO:0000256" key="2">
    <source>
        <dbReference type="SAM" id="Phobius"/>
    </source>
</evidence>
<evidence type="ECO:0000313" key="4">
    <source>
        <dbReference type="Proteomes" id="UP000014071"/>
    </source>
</evidence>
<dbReference type="EMBL" id="DF238767">
    <property type="protein sequence ID" value="GAC92661.1"/>
    <property type="molecule type" value="Genomic_DNA"/>
</dbReference>
<keyword evidence="2" id="KW-0472">Membrane</keyword>
<feature type="transmembrane region" description="Helical" evidence="2">
    <location>
        <begin position="20"/>
        <end position="36"/>
    </location>
</feature>
<keyword evidence="2" id="KW-0812">Transmembrane</keyword>
<proteinExistence type="predicted"/>
<dbReference type="Proteomes" id="UP000014071">
    <property type="component" value="Unassembled WGS sequence"/>
</dbReference>
<feature type="compositionally biased region" description="Polar residues" evidence="1">
    <location>
        <begin position="100"/>
        <end position="111"/>
    </location>
</feature>
<keyword evidence="4" id="KW-1185">Reference proteome</keyword>
<evidence type="ECO:0000256" key="1">
    <source>
        <dbReference type="SAM" id="MobiDB-lite"/>
    </source>
</evidence>
<name>R9NW29_PSEHS</name>
<dbReference type="HOGENOM" id="CLU_140534_1_0_1"/>
<sequence>MGKVVSQEEAKVVQARIPSVLVPLIIVGAVASRFFGANKRSGYTGKYDPKTGLGRGAPGFQTGVKRMAVTPEIAARMRAGEQVSAEEIEAAIAKAQSQSGASSTAVRNPNVDQDWLPQGRSSPAGKKGSKRR</sequence>
<accession>R9NW29</accession>
<gene>
    <name evidence="3" type="ORF">PHSY_000215</name>
</gene>
<protein>
    <submittedName>
        <fullName evidence="3">Uncharacterized protein</fullName>
    </submittedName>
</protein>
<dbReference type="GeneID" id="24105527"/>
<feature type="region of interest" description="Disordered" evidence="1">
    <location>
        <begin position="94"/>
        <end position="132"/>
    </location>
</feature>
<dbReference type="OrthoDB" id="3260758at2759"/>
<dbReference type="RefSeq" id="XP_012186248.1">
    <property type="nucleotide sequence ID" value="XM_012330858.1"/>
</dbReference>
<organism evidence="3 4">
    <name type="scientific">Pseudozyma hubeiensis (strain SY62)</name>
    <name type="common">Yeast</name>
    <dbReference type="NCBI Taxonomy" id="1305764"/>
    <lineage>
        <taxon>Eukaryota</taxon>
        <taxon>Fungi</taxon>
        <taxon>Dikarya</taxon>
        <taxon>Basidiomycota</taxon>
        <taxon>Ustilaginomycotina</taxon>
        <taxon>Ustilaginomycetes</taxon>
        <taxon>Ustilaginales</taxon>
        <taxon>Ustilaginaceae</taxon>
        <taxon>Pseudozyma</taxon>
    </lineage>
</organism>
<keyword evidence="2" id="KW-1133">Transmembrane helix</keyword>